<accession>A0A955RS83</accession>
<keyword evidence="1" id="KW-1133">Transmembrane helix</keyword>
<dbReference type="CDD" id="cd12797">
    <property type="entry name" value="M23_peptidase"/>
    <property type="match status" value="1"/>
</dbReference>
<evidence type="ECO:0000259" key="2">
    <source>
        <dbReference type="PROSITE" id="PS51782"/>
    </source>
</evidence>
<dbReference type="InterPro" id="IPR050570">
    <property type="entry name" value="Cell_wall_metabolism_enzyme"/>
</dbReference>
<feature type="transmembrane region" description="Helical" evidence="1">
    <location>
        <begin position="30"/>
        <end position="50"/>
    </location>
</feature>
<dbReference type="PANTHER" id="PTHR21666:SF270">
    <property type="entry name" value="MUREIN HYDROLASE ACTIVATOR ENVC"/>
    <property type="match status" value="1"/>
</dbReference>
<evidence type="ECO:0000256" key="1">
    <source>
        <dbReference type="SAM" id="Phobius"/>
    </source>
</evidence>
<evidence type="ECO:0000313" key="3">
    <source>
        <dbReference type="EMBL" id="MCA9392323.1"/>
    </source>
</evidence>
<feature type="domain" description="LysM" evidence="2">
    <location>
        <begin position="188"/>
        <end position="232"/>
    </location>
</feature>
<dbReference type="EMBL" id="JAGQKZ010000038">
    <property type="protein sequence ID" value="MCA9392323.1"/>
    <property type="molecule type" value="Genomic_DNA"/>
</dbReference>
<name>A0A955RS83_UNCKA</name>
<dbReference type="Gene3D" id="3.10.350.10">
    <property type="entry name" value="LysM domain"/>
    <property type="match status" value="2"/>
</dbReference>
<dbReference type="InterPro" id="IPR018392">
    <property type="entry name" value="LysM"/>
</dbReference>
<dbReference type="Pfam" id="PF01476">
    <property type="entry name" value="LysM"/>
    <property type="match status" value="2"/>
</dbReference>
<comment type="caution">
    <text evidence="3">The sequence shown here is derived from an EMBL/GenBank/DDBJ whole genome shotgun (WGS) entry which is preliminary data.</text>
</comment>
<keyword evidence="1" id="KW-0812">Transmembrane</keyword>
<proteinExistence type="predicted"/>
<dbReference type="SMART" id="SM00257">
    <property type="entry name" value="LysM"/>
    <property type="match status" value="2"/>
</dbReference>
<dbReference type="PANTHER" id="PTHR21666">
    <property type="entry name" value="PEPTIDASE-RELATED"/>
    <property type="match status" value="1"/>
</dbReference>
<feature type="transmembrane region" description="Helical" evidence="1">
    <location>
        <begin position="7"/>
        <end position="24"/>
    </location>
</feature>
<evidence type="ECO:0000313" key="4">
    <source>
        <dbReference type="Proteomes" id="UP000751518"/>
    </source>
</evidence>
<dbReference type="SUPFAM" id="SSF54106">
    <property type="entry name" value="LysM domain"/>
    <property type="match status" value="1"/>
</dbReference>
<dbReference type="SUPFAM" id="SSF51261">
    <property type="entry name" value="Duplicated hybrid motif"/>
    <property type="match status" value="1"/>
</dbReference>
<sequence>MDPLIPGLAARLMGSIIIFFTVFARRFSYYLVSLREAFVFVLAAASYYPVRAKKMFVRVLMYRGGFFNKSPRFGFAALISTTTFSLMLIPAIKPLDDSKVISDVIAAGQTISASSTTVLAASPSVGTEGSSASLRTEIATHVVAPGETLSSIAETYLVSVEGLRYVNGLGNDLIRPGDELTIPPVDGLIHTVNEGDTLASIGSTYNVPQQAIADFNSLEEPFVLHSGDELVIPDAQIPAPKPVVSDLASATEPANSGLVLQTTAVAANAGSGHFIMPANATLTQYFWWGHTAIDLANSCGTPIVASDSGTITFAGWWAGGGGNSIWIDHGNGYVTRYAHMSAFERTGGSVNRGDVIGYIGSTGRSTGCHVHFVVEQNGRPINPLSVL</sequence>
<reference evidence="3" key="2">
    <citation type="journal article" date="2021" name="Microbiome">
        <title>Successional dynamics and alternative stable states in a saline activated sludge microbial community over 9 years.</title>
        <authorList>
            <person name="Wang Y."/>
            <person name="Ye J."/>
            <person name="Ju F."/>
            <person name="Liu L."/>
            <person name="Boyd J.A."/>
            <person name="Deng Y."/>
            <person name="Parks D.H."/>
            <person name="Jiang X."/>
            <person name="Yin X."/>
            <person name="Woodcroft B.J."/>
            <person name="Tyson G.W."/>
            <person name="Hugenholtz P."/>
            <person name="Polz M.F."/>
            <person name="Zhang T."/>
        </authorList>
    </citation>
    <scope>NUCLEOTIDE SEQUENCE</scope>
    <source>
        <strain evidence="3">HKST-UBA03</strain>
    </source>
</reference>
<organism evidence="3 4">
    <name type="scientific">candidate division WWE3 bacterium</name>
    <dbReference type="NCBI Taxonomy" id="2053526"/>
    <lineage>
        <taxon>Bacteria</taxon>
        <taxon>Katanobacteria</taxon>
    </lineage>
</organism>
<dbReference type="Proteomes" id="UP000751518">
    <property type="component" value="Unassembled WGS sequence"/>
</dbReference>
<dbReference type="Gene3D" id="2.70.70.10">
    <property type="entry name" value="Glucose Permease (Domain IIA)"/>
    <property type="match status" value="1"/>
</dbReference>
<dbReference type="InterPro" id="IPR016047">
    <property type="entry name" value="M23ase_b-sheet_dom"/>
</dbReference>
<feature type="transmembrane region" description="Helical" evidence="1">
    <location>
        <begin position="71"/>
        <end position="92"/>
    </location>
</feature>
<dbReference type="PROSITE" id="PS51782">
    <property type="entry name" value="LYSM"/>
    <property type="match status" value="2"/>
</dbReference>
<dbReference type="InterPro" id="IPR036779">
    <property type="entry name" value="LysM_dom_sf"/>
</dbReference>
<dbReference type="Pfam" id="PF01551">
    <property type="entry name" value="Peptidase_M23"/>
    <property type="match status" value="1"/>
</dbReference>
<dbReference type="CDD" id="cd00118">
    <property type="entry name" value="LysM"/>
    <property type="match status" value="2"/>
</dbReference>
<dbReference type="GO" id="GO:0004222">
    <property type="term" value="F:metalloendopeptidase activity"/>
    <property type="evidence" value="ECO:0007669"/>
    <property type="project" value="TreeGrafter"/>
</dbReference>
<gene>
    <name evidence="3" type="ORF">KC614_03925</name>
</gene>
<dbReference type="AlphaFoldDB" id="A0A955RS83"/>
<protein>
    <submittedName>
        <fullName evidence="3">Peptidoglycan DD-metalloendopeptidase family protein</fullName>
    </submittedName>
</protein>
<reference evidence="3" key="1">
    <citation type="submission" date="2020-04" db="EMBL/GenBank/DDBJ databases">
        <authorList>
            <person name="Zhang T."/>
        </authorList>
    </citation>
    <scope>NUCLEOTIDE SEQUENCE</scope>
    <source>
        <strain evidence="3">HKST-UBA03</strain>
    </source>
</reference>
<feature type="domain" description="LysM" evidence="2">
    <location>
        <begin position="139"/>
        <end position="182"/>
    </location>
</feature>
<keyword evidence="1" id="KW-0472">Membrane</keyword>
<dbReference type="InterPro" id="IPR011055">
    <property type="entry name" value="Dup_hybrid_motif"/>
</dbReference>